<gene>
    <name evidence="2" type="ORF">EJ104_06865</name>
</gene>
<comment type="caution">
    <text evidence="2">The sequence shown here is derived from an EMBL/GenBank/DDBJ whole genome shotgun (WGS) entry which is preliminary data.</text>
</comment>
<evidence type="ECO:0000313" key="2">
    <source>
        <dbReference type="EMBL" id="RTR27309.1"/>
    </source>
</evidence>
<dbReference type="EMBL" id="RXPE01000011">
    <property type="protein sequence ID" value="RTR27309.1"/>
    <property type="molecule type" value="Genomic_DNA"/>
</dbReference>
<dbReference type="InterPro" id="IPR051044">
    <property type="entry name" value="MAG_DAG_Lipase"/>
</dbReference>
<dbReference type="Proteomes" id="UP000277766">
    <property type="component" value="Unassembled WGS sequence"/>
</dbReference>
<sequence>MLRGVKESDAHVWATGALVEGRAWKAANPRAAILLTHGFGEYLSRYVNSFQGLIPALVQRGFDVYGYDLRGHGQSLGRRGVVNVEALVRDHLLAREQLRRQALPVFAMGHSMGGLVTAISAARDPRGLSGVILSSPALLVGEDQPALLRRAAPLLGRLTPSLPVTRLNPQDISRIDAEVQTYRKDPQIYHGKVPALTASTLLSSSKKAWSTYPDLKLPTLVIHGSADRIADAAGSQRFVDTISSKEKTLHLVEGGYHELLNDEGAAQTLQVLLEWLDQQAPQPIGHA</sequence>
<dbReference type="AlphaFoldDB" id="A0A431VW76"/>
<reference evidence="2 3" key="1">
    <citation type="submission" date="2018-12" db="EMBL/GenBank/DDBJ databases">
        <title>Deinococcus radiophilus ATCC 27603 genome sequencing and assembly.</title>
        <authorList>
            <person name="Maclea K.S."/>
            <person name="Maynard C.R."/>
        </authorList>
    </citation>
    <scope>NUCLEOTIDE SEQUENCE [LARGE SCALE GENOMIC DNA]</scope>
    <source>
        <strain evidence="2 3">ATCC 27603</strain>
    </source>
</reference>
<keyword evidence="2" id="KW-0378">Hydrolase</keyword>
<dbReference type="PANTHER" id="PTHR11614">
    <property type="entry name" value="PHOSPHOLIPASE-RELATED"/>
    <property type="match status" value="1"/>
</dbReference>
<accession>A0A431VW76</accession>
<evidence type="ECO:0000259" key="1">
    <source>
        <dbReference type="Pfam" id="PF12146"/>
    </source>
</evidence>
<dbReference type="InterPro" id="IPR022742">
    <property type="entry name" value="Hydrolase_4"/>
</dbReference>
<keyword evidence="3" id="KW-1185">Reference proteome</keyword>
<dbReference type="GO" id="GO:0016787">
    <property type="term" value="F:hydrolase activity"/>
    <property type="evidence" value="ECO:0007669"/>
    <property type="project" value="UniProtKB-KW"/>
</dbReference>
<dbReference type="OrthoDB" id="9806902at2"/>
<protein>
    <submittedName>
        <fullName evidence="2">Alpha/beta hydrolase</fullName>
    </submittedName>
</protein>
<feature type="domain" description="Serine aminopeptidase S33" evidence="1">
    <location>
        <begin position="28"/>
        <end position="263"/>
    </location>
</feature>
<dbReference type="InterPro" id="IPR000073">
    <property type="entry name" value="AB_hydrolase_1"/>
</dbReference>
<dbReference type="InterPro" id="IPR029058">
    <property type="entry name" value="AB_hydrolase_fold"/>
</dbReference>
<proteinExistence type="predicted"/>
<dbReference type="Pfam" id="PF12146">
    <property type="entry name" value="Hydrolase_4"/>
    <property type="match status" value="1"/>
</dbReference>
<dbReference type="PRINTS" id="PR00111">
    <property type="entry name" value="ABHYDROLASE"/>
</dbReference>
<organism evidence="2 3">
    <name type="scientific">Deinococcus radiophilus</name>
    <dbReference type="NCBI Taxonomy" id="32062"/>
    <lineage>
        <taxon>Bacteria</taxon>
        <taxon>Thermotogati</taxon>
        <taxon>Deinococcota</taxon>
        <taxon>Deinococci</taxon>
        <taxon>Deinococcales</taxon>
        <taxon>Deinococcaceae</taxon>
        <taxon>Deinococcus</taxon>
    </lineage>
</organism>
<dbReference type="Gene3D" id="3.40.50.1820">
    <property type="entry name" value="alpha/beta hydrolase"/>
    <property type="match status" value="1"/>
</dbReference>
<name>A0A431VW76_9DEIO</name>
<evidence type="ECO:0000313" key="3">
    <source>
        <dbReference type="Proteomes" id="UP000277766"/>
    </source>
</evidence>
<dbReference type="SUPFAM" id="SSF53474">
    <property type="entry name" value="alpha/beta-Hydrolases"/>
    <property type="match status" value="1"/>
</dbReference>